<reference evidence="15" key="1">
    <citation type="journal article" date="2017" name="J. Biol. Chem.">
        <title>Juvenile Hormone Differentially Regulates Two Grp78 Genes Encoding Protein Chaperones Required for Insect Fat Body Cell Homeostasis and Vitellogenesis.</title>
        <authorList>
            <person name="Luo M."/>
            <person name="Li D."/>
            <person name="Wang Z."/>
            <person name="Guo W."/>
            <person name="Kang L."/>
            <person name="Zhou S."/>
        </authorList>
    </citation>
    <scope>NUCLEOTIDE SEQUENCE</scope>
</reference>
<evidence type="ECO:0000256" key="11">
    <source>
        <dbReference type="PIRSR" id="PIRSR605792-51"/>
    </source>
</evidence>
<keyword evidence="7" id="KW-0256">Endoplasmic reticulum</keyword>
<evidence type="ECO:0000256" key="1">
    <source>
        <dbReference type="ARBA" id="ARBA00001182"/>
    </source>
</evidence>
<dbReference type="CDD" id="cd02995">
    <property type="entry name" value="PDI_a_PDI_a'_C"/>
    <property type="match status" value="1"/>
</dbReference>
<dbReference type="GO" id="GO:0034976">
    <property type="term" value="P:response to endoplasmic reticulum stress"/>
    <property type="evidence" value="ECO:0007669"/>
    <property type="project" value="TreeGrafter"/>
</dbReference>
<evidence type="ECO:0000256" key="3">
    <source>
        <dbReference type="ARBA" id="ARBA00006347"/>
    </source>
</evidence>
<keyword evidence="5" id="KW-0732">Signal</keyword>
<dbReference type="NCBIfam" id="TIGR01126">
    <property type="entry name" value="pdi_dom"/>
    <property type="match status" value="2"/>
</dbReference>
<evidence type="ECO:0000256" key="9">
    <source>
        <dbReference type="ARBA" id="ARBA00023235"/>
    </source>
</evidence>
<dbReference type="Pfam" id="PF13848">
    <property type="entry name" value="Thioredoxin_6"/>
    <property type="match status" value="1"/>
</dbReference>
<evidence type="ECO:0000256" key="2">
    <source>
        <dbReference type="ARBA" id="ARBA00004319"/>
    </source>
</evidence>
<dbReference type="GO" id="GO:0003756">
    <property type="term" value="F:protein disulfide isomerase activity"/>
    <property type="evidence" value="ECO:0007669"/>
    <property type="project" value="UniProtKB-EC"/>
</dbReference>
<dbReference type="InterPro" id="IPR036249">
    <property type="entry name" value="Thioredoxin-like_sf"/>
</dbReference>
<dbReference type="InterPro" id="IPR013766">
    <property type="entry name" value="Thioredoxin_domain"/>
</dbReference>
<dbReference type="PANTHER" id="PTHR18929:SF132">
    <property type="entry name" value="PROTEIN DISULFIDE-ISOMERASE A3"/>
    <property type="match status" value="1"/>
</dbReference>
<keyword evidence="10 11" id="KW-0676">Redox-active center</keyword>
<evidence type="ECO:0000256" key="7">
    <source>
        <dbReference type="ARBA" id="ARBA00022824"/>
    </source>
</evidence>
<evidence type="ECO:0000256" key="10">
    <source>
        <dbReference type="ARBA" id="ARBA00023284"/>
    </source>
</evidence>
<evidence type="ECO:0000256" key="12">
    <source>
        <dbReference type="RuleBase" id="RU004208"/>
    </source>
</evidence>
<evidence type="ECO:0000256" key="4">
    <source>
        <dbReference type="ARBA" id="ARBA00012723"/>
    </source>
</evidence>
<dbReference type="AlphaFoldDB" id="A0A1V0QBC3"/>
<evidence type="ECO:0000256" key="13">
    <source>
        <dbReference type="RuleBase" id="RU361130"/>
    </source>
</evidence>
<dbReference type="PRINTS" id="PR00421">
    <property type="entry name" value="THIOREDOXIN"/>
</dbReference>
<evidence type="ECO:0000256" key="8">
    <source>
        <dbReference type="ARBA" id="ARBA00023157"/>
    </source>
</evidence>
<dbReference type="FunFam" id="3.40.30.10:FF:000303">
    <property type="entry name" value="Protein disulfide-isomerase"/>
    <property type="match status" value="1"/>
</dbReference>
<keyword evidence="6" id="KW-0677">Repeat</keyword>
<evidence type="ECO:0000259" key="14">
    <source>
        <dbReference type="PROSITE" id="PS51352"/>
    </source>
</evidence>
<protein>
    <recommendedName>
        <fullName evidence="4 13">Protein disulfide-isomerase</fullName>
        <ecNumber evidence="4 13">5.3.4.1</ecNumber>
    </recommendedName>
</protein>
<dbReference type="EMBL" id="KX683312">
    <property type="protein sequence ID" value="ARE59259.1"/>
    <property type="molecule type" value="mRNA"/>
</dbReference>
<dbReference type="PANTHER" id="PTHR18929">
    <property type="entry name" value="PROTEIN DISULFIDE ISOMERASE"/>
    <property type="match status" value="1"/>
</dbReference>
<dbReference type="FunFam" id="3.40.30.10:FF:000017">
    <property type="entry name" value="Protein disulfide-isomerase A4"/>
    <property type="match status" value="1"/>
</dbReference>
<evidence type="ECO:0000313" key="15">
    <source>
        <dbReference type="EMBL" id="ARE59259.1"/>
    </source>
</evidence>
<dbReference type="FunFam" id="3.40.30.10:FF:000077">
    <property type="entry name" value="Protein disulfide-isomerase"/>
    <property type="match status" value="1"/>
</dbReference>
<feature type="disulfide bond" description="Redox-active" evidence="11">
    <location>
        <begin position="484"/>
        <end position="487"/>
    </location>
</feature>
<sequence>MNEDMYLNLLYVIMHVIKKQDTIKREAITPHERLTAVLRLLATGRTYEDFRYYFAKALGEIFQIHASFKPVACGGLQLESAGVVAGDLASPISVDWANTTSGRSGPVLAAEEDVLELTDEDFSTRIQEHDTMLVMFYAPWCGHCKKLKPEYAKAAGIIKDNDPPVTLAKVDCTEAGKETCNKFSVTGYPTLKIFRRGELSMDYSGPREAAGIVKYLKSQVGPSSKDLLTETAFEDFISKDDVAVVGFFEEESDLKLAFLRVADKLREKARFGHTSNRDLLKKGVSDGIILYRPKHLHNKFEPNSITYDGEAKKEAIESWINKEYHGLVGHRQRDNTQDFKNPLVVAYYGVDYVKNPKGTNYWRNRILKVAKSFASVFNFAISAKDDFQHELNEFGFDYVKGDKPVIFARNAKNQKFVLSDEFSMETFEKFLNDLKDEKLEPYLKSEPIPEDNDGPVKIAVAKNFDEIVTNNGQDTLIEFYAPWCGHCKKLAPVYEELGEKMKGEDVAIVKMDASNNDVPEPYEVRGFPTLYWASKDGKSNPVRYDGGRELDDFIKYIAKQSTNELKGWDRKGKTKKQEL</sequence>
<feature type="domain" description="Thioredoxin" evidence="14">
    <location>
        <begin position="434"/>
        <end position="562"/>
    </location>
</feature>
<comment type="catalytic activity">
    <reaction evidence="1 13">
        <text>Catalyzes the rearrangement of -S-S- bonds in proteins.</text>
        <dbReference type="EC" id="5.3.4.1"/>
    </reaction>
</comment>
<accession>A0A1V0QBC3</accession>
<dbReference type="NCBIfam" id="TIGR01130">
    <property type="entry name" value="ER_PDI_fam"/>
    <property type="match status" value="1"/>
</dbReference>
<organism evidence="15">
    <name type="scientific">Locusta migratoria</name>
    <name type="common">Migratory locust</name>
    <dbReference type="NCBI Taxonomy" id="7004"/>
    <lineage>
        <taxon>Eukaryota</taxon>
        <taxon>Metazoa</taxon>
        <taxon>Ecdysozoa</taxon>
        <taxon>Arthropoda</taxon>
        <taxon>Hexapoda</taxon>
        <taxon>Insecta</taxon>
        <taxon>Pterygota</taxon>
        <taxon>Neoptera</taxon>
        <taxon>Polyneoptera</taxon>
        <taxon>Orthoptera</taxon>
        <taxon>Caelifera</taxon>
        <taxon>Acrididea</taxon>
        <taxon>Acridomorpha</taxon>
        <taxon>Acridoidea</taxon>
        <taxon>Acrididae</taxon>
        <taxon>Oedipodinae</taxon>
        <taxon>Locusta</taxon>
    </lineage>
</organism>
<proteinExistence type="evidence at transcript level"/>
<dbReference type="PROSITE" id="PS51352">
    <property type="entry name" value="THIOREDOXIN_2"/>
    <property type="match status" value="2"/>
</dbReference>
<dbReference type="EC" id="5.3.4.1" evidence="4 13"/>
<dbReference type="Gene3D" id="3.40.30.10">
    <property type="entry name" value="Glutaredoxin"/>
    <property type="match status" value="4"/>
</dbReference>
<dbReference type="Pfam" id="PF00085">
    <property type="entry name" value="Thioredoxin"/>
    <property type="match status" value="2"/>
</dbReference>
<feature type="domain" description="Thioredoxin" evidence="14">
    <location>
        <begin position="83"/>
        <end position="221"/>
    </location>
</feature>
<feature type="disulfide bond" description="Redox-active" evidence="11">
    <location>
        <begin position="141"/>
        <end position="144"/>
    </location>
</feature>
<dbReference type="GO" id="GO:0006457">
    <property type="term" value="P:protein folding"/>
    <property type="evidence" value="ECO:0007669"/>
    <property type="project" value="TreeGrafter"/>
</dbReference>
<comment type="subcellular location">
    <subcellularLocation>
        <location evidence="2">Endoplasmic reticulum lumen</location>
    </subcellularLocation>
</comment>
<dbReference type="SUPFAM" id="SSF52833">
    <property type="entry name" value="Thioredoxin-like"/>
    <property type="match status" value="3"/>
</dbReference>
<comment type="similarity">
    <text evidence="3 12">Belongs to the protein disulfide isomerase family.</text>
</comment>
<dbReference type="CDD" id="cd03073">
    <property type="entry name" value="PDI_b'_ERp72_ERp57"/>
    <property type="match status" value="1"/>
</dbReference>
<evidence type="ECO:0000256" key="5">
    <source>
        <dbReference type="ARBA" id="ARBA00022729"/>
    </source>
</evidence>
<dbReference type="InterPro" id="IPR005792">
    <property type="entry name" value="Prot_disulphide_isomerase"/>
</dbReference>
<dbReference type="InterPro" id="IPR017937">
    <property type="entry name" value="Thioredoxin_CS"/>
</dbReference>
<name>A0A1V0QBC3_LOCMI</name>
<evidence type="ECO:0000256" key="6">
    <source>
        <dbReference type="ARBA" id="ARBA00022737"/>
    </source>
</evidence>
<dbReference type="PROSITE" id="PS00194">
    <property type="entry name" value="THIOREDOXIN_1"/>
    <property type="match status" value="2"/>
</dbReference>
<dbReference type="FunFam" id="3.40.30.10:FF:000045">
    <property type="entry name" value="Disulfide-isomerase A3"/>
    <property type="match status" value="1"/>
</dbReference>
<keyword evidence="8 11" id="KW-1015">Disulfide bond</keyword>
<dbReference type="InterPro" id="IPR005788">
    <property type="entry name" value="PDI_thioredoxin-like_dom"/>
</dbReference>
<dbReference type="GO" id="GO:0005788">
    <property type="term" value="C:endoplasmic reticulum lumen"/>
    <property type="evidence" value="ECO:0007669"/>
    <property type="project" value="UniProtKB-SubCell"/>
</dbReference>
<keyword evidence="9 13" id="KW-0413">Isomerase</keyword>